<dbReference type="FunFam" id="2.10.70.10:FF:000060">
    <property type="entry name" value="Complement inhibitory factor H"/>
    <property type="match status" value="1"/>
</dbReference>
<dbReference type="CDD" id="cd00033">
    <property type="entry name" value="CCP"/>
    <property type="match status" value="1"/>
</dbReference>
<evidence type="ECO:0000256" key="3">
    <source>
        <dbReference type="ARBA" id="ARBA00023157"/>
    </source>
</evidence>
<reference evidence="6 7" key="1">
    <citation type="journal article" date="2019" name="Proc. Natl. Acad. Sci. U.S.A.">
        <title>Regulatory changes in pterin and carotenoid genes underlie balanced color polymorphisms in the wall lizard.</title>
        <authorList>
            <person name="Andrade P."/>
            <person name="Pinho C."/>
            <person name="Perez I de Lanuza G."/>
            <person name="Afonso S."/>
            <person name="Brejcha J."/>
            <person name="Rubin C.J."/>
            <person name="Wallerman O."/>
            <person name="Pereira P."/>
            <person name="Sabatino S.J."/>
            <person name="Bellati A."/>
            <person name="Pellitteri-Rosa D."/>
            <person name="Bosakova Z."/>
            <person name="Bunikis I."/>
            <person name="Carretero M.A."/>
            <person name="Feiner N."/>
            <person name="Marsik P."/>
            <person name="Pauperio F."/>
            <person name="Salvi D."/>
            <person name="Soler L."/>
            <person name="While G.M."/>
            <person name="Uller T."/>
            <person name="Font E."/>
            <person name="Andersson L."/>
            <person name="Carneiro M."/>
        </authorList>
    </citation>
    <scope>NUCLEOTIDE SEQUENCE</scope>
</reference>
<feature type="domain" description="Sushi" evidence="5">
    <location>
        <begin position="60"/>
        <end position="118"/>
    </location>
</feature>
<dbReference type="GeneTree" id="ENSGT00940000154386"/>
<keyword evidence="3 4" id="KW-1015">Disulfide bond</keyword>
<evidence type="ECO:0000313" key="7">
    <source>
        <dbReference type="Proteomes" id="UP000472272"/>
    </source>
</evidence>
<dbReference type="FunFam" id="2.10.70.10:FF:000026">
    <property type="entry name" value="Complement inhibitory factor H"/>
    <property type="match status" value="1"/>
</dbReference>
<dbReference type="GO" id="GO:0005615">
    <property type="term" value="C:extracellular space"/>
    <property type="evidence" value="ECO:0007669"/>
    <property type="project" value="TreeGrafter"/>
</dbReference>
<accession>A0A670IA65</accession>
<evidence type="ECO:0000313" key="6">
    <source>
        <dbReference type="Ensembl" id="ENSPMRP00000008542.1"/>
    </source>
</evidence>
<keyword evidence="7" id="KW-1185">Reference proteome</keyword>
<dbReference type="Ensembl" id="ENSPMRT00000009132.1">
    <property type="protein sequence ID" value="ENSPMRP00000008542.1"/>
    <property type="gene ID" value="ENSPMRG00000005766.1"/>
</dbReference>
<dbReference type="Proteomes" id="UP000472272">
    <property type="component" value="Chromosome 6"/>
</dbReference>
<dbReference type="PROSITE" id="PS50923">
    <property type="entry name" value="SUSHI"/>
    <property type="match status" value="1"/>
</dbReference>
<dbReference type="Pfam" id="PF00084">
    <property type="entry name" value="Sushi"/>
    <property type="match status" value="1"/>
</dbReference>
<dbReference type="InterPro" id="IPR000436">
    <property type="entry name" value="Sushi_SCR_CCP_dom"/>
</dbReference>
<organism evidence="6 7">
    <name type="scientific">Podarcis muralis</name>
    <name type="common">Wall lizard</name>
    <name type="synonym">Lacerta muralis</name>
    <dbReference type="NCBI Taxonomy" id="64176"/>
    <lineage>
        <taxon>Eukaryota</taxon>
        <taxon>Metazoa</taxon>
        <taxon>Chordata</taxon>
        <taxon>Craniata</taxon>
        <taxon>Vertebrata</taxon>
        <taxon>Euteleostomi</taxon>
        <taxon>Lepidosauria</taxon>
        <taxon>Squamata</taxon>
        <taxon>Bifurcata</taxon>
        <taxon>Unidentata</taxon>
        <taxon>Episquamata</taxon>
        <taxon>Laterata</taxon>
        <taxon>Lacertibaenia</taxon>
        <taxon>Lacertidae</taxon>
        <taxon>Podarcis</taxon>
    </lineage>
</organism>
<dbReference type="GO" id="GO:0006956">
    <property type="term" value="P:complement activation"/>
    <property type="evidence" value="ECO:0007669"/>
    <property type="project" value="TreeGrafter"/>
</dbReference>
<feature type="disulfide bond" evidence="4">
    <location>
        <begin position="62"/>
        <end position="105"/>
    </location>
</feature>
<dbReference type="PANTHER" id="PTHR45785:SF7">
    <property type="entry name" value="COMPLEMENT FACTOR H"/>
    <property type="match status" value="1"/>
</dbReference>
<dbReference type="SMART" id="SM00032">
    <property type="entry name" value="CCP"/>
    <property type="match status" value="2"/>
</dbReference>
<dbReference type="OMA" id="VQFECRR"/>
<sequence>MSATLEETLERQFVHCLFHPADIHSSIKRILKLFFLFKLNLLPCNRFLFLFQCIITDAAGKCGPPPPVKNGDFLGLATSEYMPGARVRYKCQALYNMQGDEYVRCVNGHWTDTPTCIAPCTATEEDMNQNNIQLKWKYANKIYSASGDVTEFDCKRGFQKDPSSPPFRAQCREGKLDYPRCIPVGTLQLKHNYRKFNTHSCDFC</sequence>
<name>A0A670IA65_PODMU</name>
<proteinExistence type="predicted"/>
<evidence type="ECO:0000256" key="4">
    <source>
        <dbReference type="PROSITE-ProRule" id="PRU00302"/>
    </source>
</evidence>
<dbReference type="AlphaFoldDB" id="A0A670IA65"/>
<dbReference type="GO" id="GO:0001851">
    <property type="term" value="F:complement component C3b binding"/>
    <property type="evidence" value="ECO:0007669"/>
    <property type="project" value="TreeGrafter"/>
</dbReference>
<keyword evidence="1 4" id="KW-0768">Sushi</keyword>
<comment type="caution">
    <text evidence="4">Lacks conserved residue(s) required for the propagation of feature annotation.</text>
</comment>
<protein>
    <recommendedName>
        <fullName evidence="5">Sushi domain-containing protein</fullName>
    </recommendedName>
</protein>
<dbReference type="PANTHER" id="PTHR45785">
    <property type="entry name" value="COMPLEMENT FACTOR H-RELATED"/>
    <property type="match status" value="1"/>
</dbReference>
<dbReference type="SUPFAM" id="SSF57535">
    <property type="entry name" value="Complement control module/SCR domain"/>
    <property type="match status" value="2"/>
</dbReference>
<evidence type="ECO:0000259" key="5">
    <source>
        <dbReference type="PROSITE" id="PS50923"/>
    </source>
</evidence>
<keyword evidence="2" id="KW-0732">Signal</keyword>
<reference evidence="6" key="2">
    <citation type="submission" date="2025-08" db="UniProtKB">
        <authorList>
            <consortium name="Ensembl"/>
        </authorList>
    </citation>
    <scope>IDENTIFICATION</scope>
</reference>
<dbReference type="InterPro" id="IPR035976">
    <property type="entry name" value="Sushi/SCR/CCP_sf"/>
</dbReference>
<dbReference type="Gene3D" id="2.10.70.10">
    <property type="entry name" value="Complement Module, domain 1"/>
    <property type="match status" value="2"/>
</dbReference>
<reference evidence="6" key="3">
    <citation type="submission" date="2025-09" db="UniProtKB">
        <authorList>
            <consortium name="Ensembl"/>
        </authorList>
    </citation>
    <scope>IDENTIFICATION</scope>
</reference>
<dbReference type="InterPro" id="IPR051503">
    <property type="entry name" value="ComplSys_Reg/VirEntry_Med"/>
</dbReference>
<evidence type="ECO:0000256" key="2">
    <source>
        <dbReference type="ARBA" id="ARBA00022729"/>
    </source>
</evidence>
<evidence type="ECO:0000256" key="1">
    <source>
        <dbReference type="ARBA" id="ARBA00022659"/>
    </source>
</evidence>